<evidence type="ECO:0000256" key="5">
    <source>
        <dbReference type="ARBA" id="ARBA00022989"/>
    </source>
</evidence>
<evidence type="ECO:0000256" key="2">
    <source>
        <dbReference type="ARBA" id="ARBA00022448"/>
    </source>
</evidence>
<dbReference type="InterPro" id="IPR000390">
    <property type="entry name" value="Small_drug/metabolite_transptr"/>
</dbReference>
<dbReference type="Gene3D" id="1.10.3730.20">
    <property type="match status" value="1"/>
</dbReference>
<evidence type="ECO:0000256" key="4">
    <source>
        <dbReference type="ARBA" id="ARBA00022692"/>
    </source>
</evidence>
<dbReference type="PANTHER" id="PTHR30561">
    <property type="entry name" value="SMR FAMILY PROTON-DEPENDENT DRUG EFFLUX TRANSPORTER SUGE"/>
    <property type="match status" value="1"/>
</dbReference>
<dbReference type="RefSeq" id="WP_033254423.1">
    <property type="nucleotide sequence ID" value="NZ_BSRX01000003.1"/>
</dbReference>
<sequence>MPYALLALAIAAEVCATSLLKLTDGFSRPWPSLAVAVGYVLSFALLGRALRHIPVSVAYAVWSGAGTAAVAAIGARFFGEPLGRPQWCGIALVIVGVVLLNFRPAP</sequence>
<organism evidence="9 10">
    <name type="scientific">Kitasatospora phosalacinea</name>
    <dbReference type="NCBI Taxonomy" id="2065"/>
    <lineage>
        <taxon>Bacteria</taxon>
        <taxon>Bacillati</taxon>
        <taxon>Actinomycetota</taxon>
        <taxon>Actinomycetes</taxon>
        <taxon>Kitasatosporales</taxon>
        <taxon>Streptomycetaceae</taxon>
        <taxon>Kitasatospora</taxon>
    </lineage>
</organism>
<evidence type="ECO:0000256" key="1">
    <source>
        <dbReference type="ARBA" id="ARBA00004651"/>
    </source>
</evidence>
<keyword evidence="2" id="KW-0813">Transport</keyword>
<accession>A0A9W6PCW4</accession>
<dbReference type="Pfam" id="PF00893">
    <property type="entry name" value="Multi_Drug_Res"/>
    <property type="match status" value="1"/>
</dbReference>
<name>A0A9W6PCW4_9ACTN</name>
<feature type="transmembrane region" description="Helical" evidence="8">
    <location>
        <begin position="32"/>
        <end position="50"/>
    </location>
</feature>
<dbReference type="GO" id="GO:0022857">
    <property type="term" value="F:transmembrane transporter activity"/>
    <property type="evidence" value="ECO:0007669"/>
    <property type="project" value="InterPro"/>
</dbReference>
<dbReference type="OrthoDB" id="21828at2"/>
<dbReference type="SUPFAM" id="SSF103481">
    <property type="entry name" value="Multidrug resistance efflux transporter EmrE"/>
    <property type="match status" value="1"/>
</dbReference>
<dbReference type="AlphaFoldDB" id="A0A9W6PCW4"/>
<evidence type="ECO:0000256" key="7">
    <source>
        <dbReference type="RuleBase" id="RU003942"/>
    </source>
</evidence>
<dbReference type="GO" id="GO:0005886">
    <property type="term" value="C:plasma membrane"/>
    <property type="evidence" value="ECO:0007669"/>
    <property type="project" value="UniProtKB-SubCell"/>
</dbReference>
<comment type="caution">
    <text evidence="9">The sequence shown here is derived from an EMBL/GenBank/DDBJ whole genome shotgun (WGS) entry which is preliminary data.</text>
</comment>
<dbReference type="PANTHER" id="PTHR30561:SF1">
    <property type="entry name" value="MULTIDRUG TRANSPORTER EMRE"/>
    <property type="match status" value="1"/>
</dbReference>
<keyword evidence="5 8" id="KW-1133">Transmembrane helix</keyword>
<dbReference type="InterPro" id="IPR037185">
    <property type="entry name" value="EmrE-like"/>
</dbReference>
<keyword evidence="4 7" id="KW-0812">Transmembrane</keyword>
<evidence type="ECO:0000256" key="8">
    <source>
        <dbReference type="SAM" id="Phobius"/>
    </source>
</evidence>
<protein>
    <submittedName>
        <fullName evidence="9">QacE family quaternary ammonium compound efflux SMR transporter</fullName>
    </submittedName>
</protein>
<comment type="subcellular location">
    <subcellularLocation>
        <location evidence="1 7">Cell membrane</location>
        <topology evidence="1 7">Multi-pass membrane protein</topology>
    </subcellularLocation>
</comment>
<feature type="transmembrane region" description="Helical" evidence="8">
    <location>
        <begin position="84"/>
        <end position="102"/>
    </location>
</feature>
<reference evidence="9" key="1">
    <citation type="submission" date="2023-02" db="EMBL/GenBank/DDBJ databases">
        <title>Kitasatospora phosalacinea NBRC 14362.</title>
        <authorList>
            <person name="Ichikawa N."/>
            <person name="Sato H."/>
            <person name="Tonouchi N."/>
        </authorList>
    </citation>
    <scope>NUCLEOTIDE SEQUENCE</scope>
    <source>
        <strain evidence="9">NBRC 14362</strain>
    </source>
</reference>
<keyword evidence="6 8" id="KW-0472">Membrane</keyword>
<evidence type="ECO:0000256" key="3">
    <source>
        <dbReference type="ARBA" id="ARBA00022475"/>
    </source>
</evidence>
<feature type="transmembrane region" description="Helical" evidence="8">
    <location>
        <begin position="57"/>
        <end position="78"/>
    </location>
</feature>
<gene>
    <name evidence="9" type="ORF">Kpho01_06690</name>
</gene>
<keyword evidence="3" id="KW-1003">Cell membrane</keyword>
<comment type="similarity">
    <text evidence="7">Belongs to the drug/metabolite transporter (DMT) superfamily. Small multidrug resistance (SMR) (TC 2.A.7.1) family.</text>
</comment>
<evidence type="ECO:0000313" key="9">
    <source>
        <dbReference type="EMBL" id="GLW52658.1"/>
    </source>
</evidence>
<dbReference type="Proteomes" id="UP001165143">
    <property type="component" value="Unassembled WGS sequence"/>
</dbReference>
<dbReference type="EMBL" id="BSRX01000003">
    <property type="protein sequence ID" value="GLW52658.1"/>
    <property type="molecule type" value="Genomic_DNA"/>
</dbReference>
<proteinExistence type="inferred from homology"/>
<dbReference type="FunFam" id="1.10.3730.20:FF:000001">
    <property type="entry name" value="Quaternary ammonium compound resistance transporter SugE"/>
    <property type="match status" value="1"/>
</dbReference>
<dbReference type="InterPro" id="IPR045324">
    <property type="entry name" value="Small_multidrug_res"/>
</dbReference>
<evidence type="ECO:0000313" key="10">
    <source>
        <dbReference type="Proteomes" id="UP001165143"/>
    </source>
</evidence>
<evidence type="ECO:0000256" key="6">
    <source>
        <dbReference type="ARBA" id="ARBA00023136"/>
    </source>
</evidence>